<sequence>PPLSPPSPSSPPPRPSQPGSRRTRPPRRGANGKKCGGVRQKELCDNIIRPLDDEIKDQFFKAKRKQKSAANRQDWRDTVVGGACEKTRICTASKPSKGGELSGPGGGTCTLRRASPRVPAAAERRENRGGLPRVEARPMPGTPAWAVGLPEARALRARAAAARAPASGGGPRRCTRGLLRGLGGPRRGLGGPIGAHLQRPGRVGGRGVPCGRAVVGRGALPWTPAAPPKPAQAPEVPLRHGAVGGSYEMRAAEALLGQSSVAPGKGKCKGKGKGNKGKGQDLRELPTIVFNDMELKEVPKDFGGIEHPAVRARTVEESKRIWLSQGIRCHFHGREDAVAEDEEDLPKPIVDLDELPFPDWVAKELRALGWEKPTPIQDVSQEPSVG</sequence>
<evidence type="ECO:0000256" key="2">
    <source>
        <dbReference type="ARBA" id="ARBA00022840"/>
    </source>
</evidence>
<feature type="region of interest" description="Disordered" evidence="4">
    <location>
        <begin position="1"/>
        <end position="39"/>
    </location>
</feature>
<reference evidence="6" key="1">
    <citation type="submission" date="2023-10" db="EMBL/GenBank/DDBJ databases">
        <authorList>
            <person name="Chen Y."/>
            <person name="Shah S."/>
            <person name="Dougan E. K."/>
            <person name="Thang M."/>
            <person name="Chan C."/>
        </authorList>
    </citation>
    <scope>NUCLEOTIDE SEQUENCE [LARGE SCALE GENOMIC DNA]</scope>
</reference>
<feature type="compositionally biased region" description="Pro residues" evidence="4">
    <location>
        <begin position="1"/>
        <end position="16"/>
    </location>
</feature>
<dbReference type="PROSITE" id="PS51195">
    <property type="entry name" value="Q_MOTIF"/>
    <property type="match status" value="1"/>
</dbReference>
<accession>A0ABN9SW82</accession>
<feature type="region of interest" description="Disordered" evidence="4">
    <location>
        <begin position="181"/>
        <end position="204"/>
    </location>
</feature>
<proteinExistence type="predicted"/>
<evidence type="ECO:0000256" key="3">
    <source>
        <dbReference type="PROSITE-ProRule" id="PRU00552"/>
    </source>
</evidence>
<feature type="domain" description="DEAD-box RNA helicase Q" evidence="5">
    <location>
        <begin position="350"/>
        <end position="378"/>
    </location>
</feature>
<keyword evidence="2" id="KW-0067">ATP-binding</keyword>
<keyword evidence="1" id="KW-0547">Nucleotide-binding</keyword>
<comment type="caution">
    <text evidence="6">The sequence shown here is derived from an EMBL/GenBank/DDBJ whole genome shotgun (WGS) entry which is preliminary data.</text>
</comment>
<organism evidence="6 7">
    <name type="scientific">Prorocentrum cordatum</name>
    <dbReference type="NCBI Taxonomy" id="2364126"/>
    <lineage>
        <taxon>Eukaryota</taxon>
        <taxon>Sar</taxon>
        <taxon>Alveolata</taxon>
        <taxon>Dinophyceae</taxon>
        <taxon>Prorocentrales</taxon>
        <taxon>Prorocentraceae</taxon>
        <taxon>Prorocentrum</taxon>
    </lineage>
</organism>
<feature type="short sequence motif" description="Q motif" evidence="3">
    <location>
        <begin position="350"/>
        <end position="378"/>
    </location>
</feature>
<feature type="non-terminal residue" evidence="6">
    <location>
        <position position="1"/>
    </location>
</feature>
<dbReference type="Proteomes" id="UP001189429">
    <property type="component" value="Unassembled WGS sequence"/>
</dbReference>
<evidence type="ECO:0000259" key="5">
    <source>
        <dbReference type="PROSITE" id="PS51195"/>
    </source>
</evidence>
<name>A0ABN9SW82_9DINO</name>
<dbReference type="InterPro" id="IPR014014">
    <property type="entry name" value="RNA_helicase_DEAD_Q_motif"/>
</dbReference>
<protein>
    <recommendedName>
        <fullName evidence="5">DEAD-box RNA helicase Q domain-containing protein</fullName>
    </recommendedName>
</protein>
<evidence type="ECO:0000256" key="4">
    <source>
        <dbReference type="SAM" id="MobiDB-lite"/>
    </source>
</evidence>
<gene>
    <name evidence="6" type="ORF">PCOR1329_LOCUS33148</name>
</gene>
<feature type="compositionally biased region" description="Gly residues" evidence="4">
    <location>
        <begin position="181"/>
        <end position="193"/>
    </location>
</feature>
<evidence type="ECO:0000313" key="6">
    <source>
        <dbReference type="EMBL" id="CAK0836751.1"/>
    </source>
</evidence>
<evidence type="ECO:0000256" key="1">
    <source>
        <dbReference type="ARBA" id="ARBA00022741"/>
    </source>
</evidence>
<feature type="compositionally biased region" description="Basic residues" evidence="4">
    <location>
        <begin position="21"/>
        <end position="31"/>
    </location>
</feature>
<keyword evidence="7" id="KW-1185">Reference proteome</keyword>
<dbReference type="EMBL" id="CAUYUJ010013780">
    <property type="protein sequence ID" value="CAK0836751.1"/>
    <property type="molecule type" value="Genomic_DNA"/>
</dbReference>
<evidence type="ECO:0000313" key="7">
    <source>
        <dbReference type="Proteomes" id="UP001189429"/>
    </source>
</evidence>
<feature type="region of interest" description="Disordered" evidence="4">
    <location>
        <begin position="92"/>
        <end position="139"/>
    </location>
</feature>